<dbReference type="GO" id="GO:0005576">
    <property type="term" value="C:extracellular region"/>
    <property type="evidence" value="ECO:0007669"/>
    <property type="project" value="UniProtKB-SubCell"/>
</dbReference>
<keyword evidence="8" id="KW-1185">Reference proteome</keyword>
<dbReference type="Proteomes" id="UP000806378">
    <property type="component" value="Unassembled WGS sequence"/>
</dbReference>
<dbReference type="GO" id="GO:0060320">
    <property type="term" value="P:rejection of self pollen"/>
    <property type="evidence" value="ECO:0007669"/>
    <property type="project" value="UniProtKB-KW"/>
</dbReference>
<evidence type="ECO:0000313" key="8">
    <source>
        <dbReference type="Proteomes" id="UP000806378"/>
    </source>
</evidence>
<reference evidence="7" key="1">
    <citation type="submission" date="2020-05" db="EMBL/GenBank/DDBJ databases">
        <title>WGS assembly of Corymbia citriodora subspecies variegata.</title>
        <authorList>
            <person name="Barry K."/>
            <person name="Hundley H."/>
            <person name="Shu S."/>
            <person name="Jenkins J."/>
            <person name="Grimwood J."/>
            <person name="Baten A."/>
        </authorList>
    </citation>
    <scope>NUCLEOTIDE SEQUENCE</scope>
    <source>
        <strain evidence="7">CV2-018</strain>
    </source>
</reference>
<organism evidence="7 8">
    <name type="scientific">Corymbia citriodora subsp. variegata</name>
    <dbReference type="NCBI Taxonomy" id="360336"/>
    <lineage>
        <taxon>Eukaryota</taxon>
        <taxon>Viridiplantae</taxon>
        <taxon>Streptophyta</taxon>
        <taxon>Embryophyta</taxon>
        <taxon>Tracheophyta</taxon>
        <taxon>Spermatophyta</taxon>
        <taxon>Magnoliopsida</taxon>
        <taxon>eudicotyledons</taxon>
        <taxon>Gunneridae</taxon>
        <taxon>Pentapetalae</taxon>
        <taxon>rosids</taxon>
        <taxon>malvids</taxon>
        <taxon>Myrtales</taxon>
        <taxon>Myrtaceae</taxon>
        <taxon>Myrtoideae</taxon>
        <taxon>Eucalypteae</taxon>
        <taxon>Corymbia</taxon>
    </lineage>
</organism>
<evidence type="ECO:0000256" key="2">
    <source>
        <dbReference type="ARBA" id="ARBA00005581"/>
    </source>
</evidence>
<dbReference type="OrthoDB" id="5332616at2759"/>
<evidence type="ECO:0000256" key="3">
    <source>
        <dbReference type="ARBA" id="ARBA00022471"/>
    </source>
</evidence>
<keyword evidence="3 6" id="KW-0713">Self-incompatibility</keyword>
<keyword evidence="4 6" id="KW-0964">Secreted</keyword>
<comment type="similarity">
    <text evidence="2 6">Belongs to the plant self-incompatibility (S1) protein family.</text>
</comment>
<dbReference type="AlphaFoldDB" id="A0A8T0CZ99"/>
<dbReference type="InterPro" id="IPR010264">
    <property type="entry name" value="Self-incomp_S1"/>
</dbReference>
<proteinExistence type="inferred from homology"/>
<gene>
    <name evidence="7" type="ORF">BT93_L1685</name>
</gene>
<evidence type="ECO:0000313" key="7">
    <source>
        <dbReference type="EMBL" id="KAF7851992.1"/>
    </source>
</evidence>
<comment type="caution">
    <text evidence="7">The sequence shown here is derived from an EMBL/GenBank/DDBJ whole genome shotgun (WGS) entry which is preliminary data.</text>
</comment>
<dbReference type="Pfam" id="PF05938">
    <property type="entry name" value="Self-incomp_S1"/>
    <property type="match status" value="1"/>
</dbReference>
<evidence type="ECO:0000256" key="4">
    <source>
        <dbReference type="ARBA" id="ARBA00022525"/>
    </source>
</evidence>
<dbReference type="PANTHER" id="PTHR31232:SF43">
    <property type="entry name" value="S-PROTEIN HOMOLOG 29-RELATED"/>
    <property type="match status" value="1"/>
</dbReference>
<feature type="signal peptide" evidence="6">
    <location>
        <begin position="1"/>
        <end position="21"/>
    </location>
</feature>
<protein>
    <recommendedName>
        <fullName evidence="6">S-protein homolog</fullName>
    </recommendedName>
</protein>
<dbReference type="EMBL" id="MU089522">
    <property type="protein sequence ID" value="KAF7851992.1"/>
    <property type="molecule type" value="Genomic_DNA"/>
</dbReference>
<comment type="subcellular location">
    <subcellularLocation>
        <location evidence="1 6">Secreted</location>
    </subcellularLocation>
</comment>
<dbReference type="Gramene" id="rna-gnl|WGS:JABURB|Cocit.L1685.1">
    <property type="protein sequence ID" value="cds-KAF7851992.1"/>
    <property type="gene ID" value="gene-BT93_L1685"/>
</dbReference>
<feature type="chain" id="PRO_5035961402" description="S-protein homolog" evidence="6">
    <location>
        <begin position="22"/>
        <end position="123"/>
    </location>
</feature>
<name>A0A8T0CZ99_CORYI</name>
<evidence type="ECO:0000256" key="1">
    <source>
        <dbReference type="ARBA" id="ARBA00004613"/>
    </source>
</evidence>
<dbReference type="PANTHER" id="PTHR31232">
    <property type="match status" value="1"/>
</dbReference>
<accession>A0A8T0CZ99</accession>
<sequence>MTKPLAALLLVCSLLMGGCVGSIWKKMHVKIENNLPGEPLSPSTQSKDDDLGTQHLIVKGCWEFSFGPCFLGTRFFCGFSWPGRFEWFDIYLQVRDEFVCDKCTWKISLDGPCRIGKKDRQKV</sequence>
<evidence type="ECO:0000256" key="6">
    <source>
        <dbReference type="RuleBase" id="RU367044"/>
    </source>
</evidence>
<keyword evidence="5 6" id="KW-0732">Signal</keyword>
<evidence type="ECO:0000256" key="5">
    <source>
        <dbReference type="ARBA" id="ARBA00022729"/>
    </source>
</evidence>
<dbReference type="PROSITE" id="PS51257">
    <property type="entry name" value="PROKAR_LIPOPROTEIN"/>
    <property type="match status" value="1"/>
</dbReference>